<dbReference type="GO" id="GO:0007165">
    <property type="term" value="P:signal transduction"/>
    <property type="evidence" value="ECO:0000318"/>
    <property type="project" value="GO_Central"/>
</dbReference>
<dbReference type="GO" id="GO:0004674">
    <property type="term" value="F:protein serine/threonine kinase activity"/>
    <property type="evidence" value="ECO:0000318"/>
    <property type="project" value="GO_Central"/>
</dbReference>
<keyword evidence="5" id="KW-1185">Reference proteome</keyword>
<dbReference type="InterPro" id="IPR000719">
    <property type="entry name" value="Prot_kinase_dom"/>
</dbReference>
<protein>
    <recommendedName>
        <fullName evidence="2">Casein kinase I</fullName>
        <ecNumber evidence="1">2.7.11.1</ecNumber>
    </recommendedName>
</protein>
<reference evidence="4 5" key="1">
    <citation type="journal article" date="2006" name="Nature">
        <title>Global trends of whole-genome duplications revealed by the ciliate Paramecium tetraurelia.</title>
        <authorList>
            <consortium name="Genoscope"/>
            <person name="Aury J.-M."/>
            <person name="Jaillon O."/>
            <person name="Duret L."/>
            <person name="Noel B."/>
            <person name="Jubin C."/>
            <person name="Porcel B.M."/>
            <person name="Segurens B."/>
            <person name="Daubin V."/>
            <person name="Anthouard V."/>
            <person name="Aiach N."/>
            <person name="Arnaiz O."/>
            <person name="Billaut A."/>
            <person name="Beisson J."/>
            <person name="Blanc I."/>
            <person name="Bouhouche K."/>
            <person name="Camara F."/>
            <person name="Duharcourt S."/>
            <person name="Guigo R."/>
            <person name="Gogendeau D."/>
            <person name="Katinka M."/>
            <person name="Keller A.-M."/>
            <person name="Kissmehl R."/>
            <person name="Klotz C."/>
            <person name="Koll F."/>
            <person name="Le Moue A."/>
            <person name="Lepere C."/>
            <person name="Malinsky S."/>
            <person name="Nowacki M."/>
            <person name="Nowak J.K."/>
            <person name="Plattner H."/>
            <person name="Poulain J."/>
            <person name="Ruiz F."/>
            <person name="Serrano V."/>
            <person name="Zagulski M."/>
            <person name="Dessen P."/>
            <person name="Betermier M."/>
            <person name="Weissenbach J."/>
            <person name="Scarpelli C."/>
            <person name="Schachter V."/>
            <person name="Sperling L."/>
            <person name="Meyer E."/>
            <person name="Cohen J."/>
            <person name="Wincker P."/>
        </authorList>
    </citation>
    <scope>NUCLEOTIDE SEQUENCE [LARGE SCALE GENOMIC DNA]</scope>
    <source>
        <strain evidence="4 5">Stock d4-2</strain>
    </source>
</reference>
<dbReference type="GO" id="GO:0005634">
    <property type="term" value="C:nucleus"/>
    <property type="evidence" value="ECO:0000318"/>
    <property type="project" value="GO_Central"/>
</dbReference>
<dbReference type="PROSITE" id="PS50011">
    <property type="entry name" value="PROTEIN_KINASE_DOM"/>
    <property type="match status" value="1"/>
</dbReference>
<dbReference type="InParanoid" id="A0C8E8"/>
<proteinExistence type="predicted"/>
<dbReference type="GeneID" id="5020247"/>
<dbReference type="EC" id="2.7.11.1" evidence="1"/>
<dbReference type="eggNOG" id="KOG1164">
    <property type="taxonomic scope" value="Eukaryota"/>
</dbReference>
<dbReference type="AlphaFoldDB" id="A0C8E8"/>
<evidence type="ECO:0000256" key="1">
    <source>
        <dbReference type="ARBA" id="ARBA00012513"/>
    </source>
</evidence>
<dbReference type="GO" id="GO:0005737">
    <property type="term" value="C:cytoplasm"/>
    <property type="evidence" value="ECO:0000318"/>
    <property type="project" value="GO_Central"/>
</dbReference>
<dbReference type="Proteomes" id="UP000000600">
    <property type="component" value="Unassembled WGS sequence"/>
</dbReference>
<dbReference type="SMART" id="SM00220">
    <property type="entry name" value="S_TKc"/>
    <property type="match status" value="1"/>
</dbReference>
<dbReference type="Pfam" id="PF00069">
    <property type="entry name" value="Pkinase"/>
    <property type="match status" value="1"/>
</dbReference>
<evidence type="ECO:0000256" key="2">
    <source>
        <dbReference type="ARBA" id="ARBA00023860"/>
    </source>
</evidence>
<name>A0C8E8_PARTE</name>
<dbReference type="HOGENOM" id="CLU_019279_2_7_1"/>
<gene>
    <name evidence="4" type="ORF">GSPATT00036198001</name>
</gene>
<accession>A0C8E8</accession>
<dbReference type="EMBL" id="CT868050">
    <property type="protein sequence ID" value="CAK67065.1"/>
    <property type="molecule type" value="Genomic_DNA"/>
</dbReference>
<evidence type="ECO:0000313" key="5">
    <source>
        <dbReference type="Proteomes" id="UP000000600"/>
    </source>
</evidence>
<dbReference type="GO" id="GO:0005524">
    <property type="term" value="F:ATP binding"/>
    <property type="evidence" value="ECO:0007669"/>
    <property type="project" value="InterPro"/>
</dbReference>
<dbReference type="GO" id="GO:0006897">
    <property type="term" value="P:endocytosis"/>
    <property type="evidence" value="ECO:0000318"/>
    <property type="project" value="GO_Central"/>
</dbReference>
<dbReference type="FunFam" id="1.10.510.10:FF:001303">
    <property type="entry name" value="Uncharacterized protein"/>
    <property type="match status" value="1"/>
</dbReference>
<dbReference type="RefSeq" id="XP_001434462.1">
    <property type="nucleotide sequence ID" value="XM_001434425.1"/>
</dbReference>
<evidence type="ECO:0000259" key="3">
    <source>
        <dbReference type="PROSITE" id="PS50011"/>
    </source>
</evidence>
<organism evidence="4 5">
    <name type="scientific">Paramecium tetraurelia</name>
    <dbReference type="NCBI Taxonomy" id="5888"/>
    <lineage>
        <taxon>Eukaryota</taxon>
        <taxon>Sar</taxon>
        <taxon>Alveolata</taxon>
        <taxon>Ciliophora</taxon>
        <taxon>Intramacronucleata</taxon>
        <taxon>Oligohymenophorea</taxon>
        <taxon>Peniculida</taxon>
        <taxon>Parameciidae</taxon>
        <taxon>Paramecium</taxon>
    </lineage>
</organism>
<evidence type="ECO:0000313" key="4">
    <source>
        <dbReference type="EMBL" id="CAK67065.1"/>
    </source>
</evidence>
<dbReference type="Gene3D" id="1.10.510.10">
    <property type="entry name" value="Transferase(Phosphotransferase) domain 1"/>
    <property type="match status" value="1"/>
</dbReference>
<dbReference type="InterPro" id="IPR050235">
    <property type="entry name" value="CK1_Ser-Thr_kinase"/>
</dbReference>
<feature type="domain" description="Protein kinase" evidence="3">
    <location>
        <begin position="25"/>
        <end position="298"/>
    </location>
</feature>
<dbReference type="STRING" id="5888.A0C8E8"/>
<sequence length="408" mass="47730">MNLNNINICALEMKCQDDKPASQSYQFLDKLGEGLSSFGYIWKVKQISTGQIYACKLVKNTMKKERTLLQREIKILVMIHLLTEGFTQLITSGQDNRNTYFIMNLLGDNLEQVRMKCGNFDSTSILNTGQQMIQLLKDLHHSNIIHRDIKPENFVVYQDKLHLIDFGLSKQYIQDGKHIEFREQKGMIGTARYASINSLKGNEQSRRDDLESVGYLLIYLFMGTLPWNNIVADDKTVKYYKIQRMKEAFKPETYINLPPELSKYLEYVRRLKFDQQPDYDYLFKLFRRGEDLTGTPKLQIQQNHMSIKTNLVRLKNIDRTQCQTTRKLFNQVGNTSRRITFEDLSSAGADIMEELDNNERIQLKNLQVGIKQPNTFNKINKVRMGSDQIFEIENKLQYQVPFSLKQLK</sequence>
<dbReference type="KEGG" id="ptm:GSPATT00036198001"/>
<dbReference type="PANTHER" id="PTHR11909">
    <property type="entry name" value="CASEIN KINASE-RELATED"/>
    <property type="match status" value="1"/>
</dbReference>
<dbReference type="OrthoDB" id="288516at2759"/>
<dbReference type="PROSITE" id="PS00108">
    <property type="entry name" value="PROTEIN_KINASE_ST"/>
    <property type="match status" value="1"/>
</dbReference>
<dbReference type="SUPFAM" id="SSF56112">
    <property type="entry name" value="Protein kinase-like (PK-like)"/>
    <property type="match status" value="1"/>
</dbReference>
<dbReference type="InterPro" id="IPR008271">
    <property type="entry name" value="Ser/Thr_kinase_AS"/>
</dbReference>
<dbReference type="OMA" id="WNNIVAD"/>
<dbReference type="InterPro" id="IPR011009">
    <property type="entry name" value="Kinase-like_dom_sf"/>
</dbReference>
<dbReference type="CDD" id="cd14016">
    <property type="entry name" value="STKc_CK1"/>
    <property type="match status" value="1"/>
</dbReference>